<evidence type="ECO:0000313" key="4">
    <source>
        <dbReference type="Proteomes" id="UP000235116"/>
    </source>
</evidence>
<evidence type="ECO:0000256" key="1">
    <source>
        <dbReference type="SAM" id="Phobius"/>
    </source>
</evidence>
<accession>A0A2K9LGG5</accession>
<keyword evidence="1" id="KW-0812">Transmembrane</keyword>
<dbReference type="Pfam" id="PF01757">
    <property type="entry name" value="Acyl_transf_3"/>
    <property type="match status" value="1"/>
</dbReference>
<organism evidence="3 4">
    <name type="scientific">Ketobacter alkanivorans</name>
    <dbReference type="NCBI Taxonomy" id="1917421"/>
    <lineage>
        <taxon>Bacteria</taxon>
        <taxon>Pseudomonadati</taxon>
        <taxon>Pseudomonadota</taxon>
        <taxon>Gammaproteobacteria</taxon>
        <taxon>Pseudomonadales</taxon>
        <taxon>Ketobacteraceae</taxon>
        <taxon>Ketobacter</taxon>
    </lineage>
</organism>
<sequence>MAFHGPCSNLLQYLKIYKKMNNNKAAPALSASGIWSVKRNLSALTEDSSGTFYLINGLRFFGMIWILIAHTVFVYSLYNGKEIFFQSLESAPFYLWWIWNADKAVDLFFVVSGFLISIMLLKEQNKTGAIQLKRFYFRRYLRLTPLYAVIAIIFWASGARNHEWIWANLLYVNNFLHPDNMALQWTWTLAVEEQFYLLLPLILIFIAKSPQRSFMQTMLGLLVLSLLIRFGVLYYYDELWNSNYRDMLSDKVISMTFYGKLYDNLATRFGPLIVGVIAGYGYCFHQHAIQNWARATTYRPLALNILSMAVIVFFMYFPIMDTRYSESSNGLRLYIVFHRTIFSIAFAWFMMSVFLQLSHVRFFSWFYSLKIWNPLGQLTYSIYLIHLMVILVVVHPLNKYIQTLDLHPAQAMLSTVGLGAILSLILSIIIGILCWLLIEKPFLNMRELFEVNRGAPKPVPMESKG</sequence>
<name>A0A2K9LGG5_9GAMM</name>
<proteinExistence type="predicted"/>
<keyword evidence="4" id="KW-1185">Reference proteome</keyword>
<feature type="transmembrane region" description="Helical" evidence="1">
    <location>
        <begin position="98"/>
        <end position="120"/>
    </location>
</feature>
<dbReference type="InterPro" id="IPR002656">
    <property type="entry name" value="Acyl_transf_3_dom"/>
</dbReference>
<feature type="transmembrane region" description="Helical" evidence="1">
    <location>
        <begin position="58"/>
        <end position="78"/>
    </location>
</feature>
<evidence type="ECO:0000313" key="3">
    <source>
        <dbReference type="EMBL" id="AUM11476.1"/>
    </source>
</evidence>
<feature type="transmembrane region" description="Helical" evidence="1">
    <location>
        <begin position="301"/>
        <end position="319"/>
    </location>
</feature>
<feature type="transmembrane region" description="Helical" evidence="1">
    <location>
        <begin position="218"/>
        <end position="236"/>
    </location>
</feature>
<feature type="transmembrane region" description="Helical" evidence="1">
    <location>
        <begin position="378"/>
        <end position="397"/>
    </location>
</feature>
<feature type="transmembrane region" description="Helical" evidence="1">
    <location>
        <begin position="140"/>
        <end position="158"/>
    </location>
</feature>
<dbReference type="PANTHER" id="PTHR11161:SF12">
    <property type="entry name" value="ACYLTRANSFERASE 3 DOMAIN-CONTAINING PROTEIN-RELATED"/>
    <property type="match status" value="1"/>
</dbReference>
<protein>
    <recommendedName>
        <fullName evidence="2">Acyltransferase 3 domain-containing protein</fullName>
    </recommendedName>
</protein>
<dbReference type="EMBL" id="CP022684">
    <property type="protein sequence ID" value="AUM11476.1"/>
    <property type="molecule type" value="Genomic_DNA"/>
</dbReference>
<reference evidence="4" key="1">
    <citation type="submission" date="2017-08" db="EMBL/GenBank/DDBJ databases">
        <title>Direct submision.</title>
        <authorList>
            <person name="Kim S.-J."/>
            <person name="Rhee S.-K."/>
        </authorList>
    </citation>
    <scope>NUCLEOTIDE SEQUENCE [LARGE SCALE GENOMIC DNA]</scope>
    <source>
        <strain evidence="4">GI5</strain>
    </source>
</reference>
<dbReference type="Proteomes" id="UP000235116">
    <property type="component" value="Chromosome"/>
</dbReference>
<dbReference type="GO" id="GO:0016747">
    <property type="term" value="F:acyltransferase activity, transferring groups other than amino-acyl groups"/>
    <property type="evidence" value="ECO:0007669"/>
    <property type="project" value="InterPro"/>
</dbReference>
<dbReference type="KEGG" id="kak:Kalk_03130"/>
<gene>
    <name evidence="3" type="ORF">Kalk_03130</name>
</gene>
<keyword evidence="1" id="KW-1133">Transmembrane helix</keyword>
<keyword evidence="1" id="KW-0472">Membrane</keyword>
<dbReference type="PANTHER" id="PTHR11161">
    <property type="entry name" value="O-ACYLTRANSFERASE"/>
    <property type="match status" value="1"/>
</dbReference>
<feature type="transmembrane region" description="Helical" evidence="1">
    <location>
        <begin position="417"/>
        <end position="438"/>
    </location>
</feature>
<dbReference type="InterPro" id="IPR052728">
    <property type="entry name" value="O2_lipid_transport_reg"/>
</dbReference>
<feature type="transmembrane region" description="Helical" evidence="1">
    <location>
        <begin position="269"/>
        <end position="289"/>
    </location>
</feature>
<feature type="transmembrane region" description="Helical" evidence="1">
    <location>
        <begin position="185"/>
        <end position="206"/>
    </location>
</feature>
<evidence type="ECO:0000259" key="2">
    <source>
        <dbReference type="Pfam" id="PF01757"/>
    </source>
</evidence>
<feature type="domain" description="Acyltransferase 3" evidence="2">
    <location>
        <begin position="55"/>
        <end position="430"/>
    </location>
</feature>
<dbReference type="AlphaFoldDB" id="A0A2K9LGG5"/>
<feature type="transmembrane region" description="Helical" evidence="1">
    <location>
        <begin position="331"/>
        <end position="357"/>
    </location>
</feature>